<organism evidence="2 3">
    <name type="scientific">Mollisia scopiformis</name>
    <name type="common">Conifer needle endophyte fungus</name>
    <name type="synonym">Phialocephala scopiformis</name>
    <dbReference type="NCBI Taxonomy" id="149040"/>
    <lineage>
        <taxon>Eukaryota</taxon>
        <taxon>Fungi</taxon>
        <taxon>Dikarya</taxon>
        <taxon>Ascomycota</taxon>
        <taxon>Pezizomycotina</taxon>
        <taxon>Leotiomycetes</taxon>
        <taxon>Helotiales</taxon>
        <taxon>Mollisiaceae</taxon>
        <taxon>Mollisia</taxon>
    </lineage>
</organism>
<accession>A0A194XXP5</accession>
<evidence type="ECO:0000256" key="1">
    <source>
        <dbReference type="SAM" id="MobiDB-lite"/>
    </source>
</evidence>
<dbReference type="RefSeq" id="XP_018078957.1">
    <property type="nucleotide sequence ID" value="XM_018206219.1"/>
</dbReference>
<dbReference type="KEGG" id="psco:LY89DRAFT_25322"/>
<keyword evidence="3" id="KW-1185">Reference proteome</keyword>
<name>A0A194XXP5_MOLSC</name>
<feature type="compositionally biased region" description="Low complexity" evidence="1">
    <location>
        <begin position="33"/>
        <end position="43"/>
    </location>
</feature>
<feature type="compositionally biased region" description="Low complexity" evidence="1">
    <location>
        <begin position="181"/>
        <end position="192"/>
    </location>
</feature>
<dbReference type="InParanoid" id="A0A194XXP5"/>
<feature type="compositionally biased region" description="Polar residues" evidence="1">
    <location>
        <begin position="12"/>
        <end position="32"/>
    </location>
</feature>
<dbReference type="OrthoDB" id="4774312at2759"/>
<feature type="region of interest" description="Disordered" evidence="1">
    <location>
        <begin position="163"/>
        <end position="194"/>
    </location>
</feature>
<gene>
    <name evidence="2" type="ORF">LY89DRAFT_25322</name>
</gene>
<reference evidence="2 3" key="1">
    <citation type="submission" date="2015-10" db="EMBL/GenBank/DDBJ databases">
        <title>Full genome of DAOMC 229536 Phialocephala scopiformis, a fungal endophyte of spruce producing the potent anti-insectan compound rugulosin.</title>
        <authorList>
            <consortium name="DOE Joint Genome Institute"/>
            <person name="Walker A.K."/>
            <person name="Frasz S.L."/>
            <person name="Seifert K.A."/>
            <person name="Miller J.D."/>
            <person name="Mondo S.J."/>
            <person name="Labutti K."/>
            <person name="Lipzen A."/>
            <person name="Dockter R."/>
            <person name="Kennedy M."/>
            <person name="Grigoriev I.V."/>
            <person name="Spatafora J.W."/>
        </authorList>
    </citation>
    <scope>NUCLEOTIDE SEQUENCE [LARGE SCALE GENOMIC DNA]</scope>
    <source>
        <strain evidence="2 3">CBS 120377</strain>
    </source>
</reference>
<feature type="region of interest" description="Disordered" evidence="1">
    <location>
        <begin position="76"/>
        <end position="108"/>
    </location>
</feature>
<dbReference type="GeneID" id="28815945"/>
<evidence type="ECO:0000313" key="2">
    <source>
        <dbReference type="EMBL" id="KUJ24602.1"/>
    </source>
</evidence>
<dbReference type="Proteomes" id="UP000070700">
    <property type="component" value="Unassembled WGS sequence"/>
</dbReference>
<dbReference type="EMBL" id="KQ947404">
    <property type="protein sequence ID" value="KUJ24602.1"/>
    <property type="molecule type" value="Genomic_DNA"/>
</dbReference>
<proteinExistence type="predicted"/>
<evidence type="ECO:0000313" key="3">
    <source>
        <dbReference type="Proteomes" id="UP000070700"/>
    </source>
</evidence>
<dbReference type="AlphaFoldDB" id="A0A194XXP5"/>
<sequence>MTSGAKHCIRSGNATPDNMPTISYNDLFSSDNSGAPTPSSGSSAVANNIELGSSGYCVGAHGTVIDTFIAQAKKCKRTNKGDSEVGEMETRAASSSKKAPKKEGVGKAVRRLRQIAGKEGLGPRDYKELAKRLTCEMNLLDLMQISPDARTALRELGMPVKVAKTKSSEKAEKTSPPAEATQSQTQKSSSSTVDVRLAKVDSVEKEVPILTVGTPIVLSIHPDDKAFKVPVTFKVRY</sequence>
<protein>
    <submittedName>
        <fullName evidence="2">Uncharacterized protein</fullName>
    </submittedName>
</protein>
<feature type="region of interest" description="Disordered" evidence="1">
    <location>
        <begin position="1"/>
        <end position="43"/>
    </location>
</feature>